<feature type="non-terminal residue" evidence="1">
    <location>
        <position position="127"/>
    </location>
</feature>
<name>A0AAD4HQP1_9AGAM</name>
<evidence type="ECO:0000313" key="2">
    <source>
        <dbReference type="Proteomes" id="UP001195769"/>
    </source>
</evidence>
<evidence type="ECO:0000313" key="1">
    <source>
        <dbReference type="EMBL" id="KAG1905036.1"/>
    </source>
</evidence>
<accession>A0AAD4HQP1</accession>
<dbReference type="RefSeq" id="XP_041230611.1">
    <property type="nucleotide sequence ID" value="XM_041373808.1"/>
</dbReference>
<feature type="non-terminal residue" evidence="1">
    <location>
        <position position="1"/>
    </location>
</feature>
<dbReference type="GeneID" id="64668106"/>
<protein>
    <submittedName>
        <fullName evidence="1">Uncharacterized protein</fullName>
    </submittedName>
</protein>
<dbReference type="Proteomes" id="UP001195769">
    <property type="component" value="Unassembled WGS sequence"/>
</dbReference>
<gene>
    <name evidence="1" type="ORF">F5891DRAFT_922501</name>
</gene>
<dbReference type="AlphaFoldDB" id="A0AAD4HQP1"/>
<sequence>LQKMKDSMEFVLALKNASLDDPLAKLSDDVLDRLRNPPQGPIIIDSPGVRQSISMYLALEHGSQEAATMRNFEGANGTEEILSFYNVEKLIHQHTGVESIDHDMCPESCLAFTSPFAHLESCPMCSS</sequence>
<reference evidence="1" key="1">
    <citation type="journal article" date="2020" name="New Phytol.">
        <title>Comparative genomics reveals dynamic genome evolution in host specialist ectomycorrhizal fungi.</title>
        <authorList>
            <person name="Lofgren L.A."/>
            <person name="Nguyen N.H."/>
            <person name="Vilgalys R."/>
            <person name="Ruytinx J."/>
            <person name="Liao H.L."/>
            <person name="Branco S."/>
            <person name="Kuo A."/>
            <person name="LaButti K."/>
            <person name="Lipzen A."/>
            <person name="Andreopoulos W."/>
            <person name="Pangilinan J."/>
            <person name="Riley R."/>
            <person name="Hundley H."/>
            <person name="Na H."/>
            <person name="Barry K."/>
            <person name="Grigoriev I.V."/>
            <person name="Stajich J.E."/>
            <person name="Kennedy P.G."/>
        </authorList>
    </citation>
    <scope>NUCLEOTIDE SEQUENCE</scope>
    <source>
        <strain evidence="1">FC203</strain>
    </source>
</reference>
<keyword evidence="2" id="KW-1185">Reference proteome</keyword>
<proteinExistence type="predicted"/>
<organism evidence="1 2">
    <name type="scientific">Suillus fuscotomentosus</name>
    <dbReference type="NCBI Taxonomy" id="1912939"/>
    <lineage>
        <taxon>Eukaryota</taxon>
        <taxon>Fungi</taxon>
        <taxon>Dikarya</taxon>
        <taxon>Basidiomycota</taxon>
        <taxon>Agaricomycotina</taxon>
        <taxon>Agaricomycetes</taxon>
        <taxon>Agaricomycetidae</taxon>
        <taxon>Boletales</taxon>
        <taxon>Suillineae</taxon>
        <taxon>Suillaceae</taxon>
        <taxon>Suillus</taxon>
    </lineage>
</organism>
<comment type="caution">
    <text evidence="1">The sequence shown here is derived from an EMBL/GenBank/DDBJ whole genome shotgun (WGS) entry which is preliminary data.</text>
</comment>
<dbReference type="EMBL" id="JABBWK010000008">
    <property type="protein sequence ID" value="KAG1905036.1"/>
    <property type="molecule type" value="Genomic_DNA"/>
</dbReference>